<dbReference type="AlphaFoldDB" id="A0A0L0UYV0"/>
<feature type="transmembrane region" description="Helical" evidence="1">
    <location>
        <begin position="240"/>
        <end position="263"/>
    </location>
</feature>
<dbReference type="Proteomes" id="UP000054564">
    <property type="component" value="Unassembled WGS sequence"/>
</dbReference>
<feature type="chain" id="PRO_5005549554" description="Protein BIG1" evidence="2">
    <location>
        <begin position="30"/>
        <end position="286"/>
    </location>
</feature>
<feature type="signal peptide" evidence="2">
    <location>
        <begin position="1"/>
        <end position="29"/>
    </location>
</feature>
<evidence type="ECO:0000313" key="4">
    <source>
        <dbReference type="Proteomes" id="UP000054564"/>
    </source>
</evidence>
<keyword evidence="4" id="KW-1185">Reference proteome</keyword>
<comment type="caution">
    <text evidence="3">The sequence shown here is derived from an EMBL/GenBank/DDBJ whole genome shotgun (WGS) entry which is preliminary data.</text>
</comment>
<sequence>MDSNFRYTSYAKLFSTLLLLIGLPTNNHAFMQTSPFLAWTNAPGASLQEFLGRGLSEQGISGGGDGDSQLRLDSTSVPLCPSGISSLLIFDLSESEHKSNLKTGYLSPEINHEFNSVPESSKFWTNHFPNNLIDRWNVEIPSIWSSMCLGQVAITQVKNGEDLNSVFHKTIEEIDEPRLVIFTTIPAALEASWTRERRMVIEKRGLPESISENQSTPVTTEGLPGPKTGVFWRYNFLSDYLIVGVLVMLLLFIPPIVLGSFALQSIESPKGLKTKMVGQVSEVRGN</sequence>
<keyword evidence="1" id="KW-1133">Transmembrane helix</keyword>
<evidence type="ECO:0000256" key="2">
    <source>
        <dbReference type="SAM" id="SignalP"/>
    </source>
</evidence>
<evidence type="ECO:0000256" key="1">
    <source>
        <dbReference type="SAM" id="Phobius"/>
    </source>
</evidence>
<gene>
    <name evidence="3" type="ORF">PSTG_14393</name>
</gene>
<accession>A0A0L0UYV0</accession>
<name>A0A0L0UYV0_9BASI</name>
<dbReference type="OrthoDB" id="2499821at2759"/>
<keyword evidence="2" id="KW-0732">Signal</keyword>
<protein>
    <recommendedName>
        <fullName evidence="5">Protein BIG1</fullName>
    </recommendedName>
</protein>
<proteinExistence type="predicted"/>
<evidence type="ECO:0000313" key="3">
    <source>
        <dbReference type="EMBL" id="KNE92223.1"/>
    </source>
</evidence>
<dbReference type="EMBL" id="AJIL01000171">
    <property type="protein sequence ID" value="KNE92223.1"/>
    <property type="molecule type" value="Genomic_DNA"/>
</dbReference>
<reference evidence="4" key="1">
    <citation type="submission" date="2014-03" db="EMBL/GenBank/DDBJ databases">
        <title>The Genome Sequence of Puccinia striiformis f. sp. tritici PST-78.</title>
        <authorList>
            <consortium name="The Broad Institute Genome Sequencing Platform"/>
            <person name="Cuomo C."/>
            <person name="Hulbert S."/>
            <person name="Chen X."/>
            <person name="Walker B."/>
            <person name="Young S.K."/>
            <person name="Zeng Q."/>
            <person name="Gargeya S."/>
            <person name="Fitzgerald M."/>
            <person name="Haas B."/>
            <person name="Abouelleil A."/>
            <person name="Alvarado L."/>
            <person name="Arachchi H.M."/>
            <person name="Berlin A.M."/>
            <person name="Chapman S.B."/>
            <person name="Goldberg J."/>
            <person name="Griggs A."/>
            <person name="Gujja S."/>
            <person name="Hansen M."/>
            <person name="Howarth C."/>
            <person name="Imamovic A."/>
            <person name="Larimer J."/>
            <person name="McCowan C."/>
            <person name="Montmayeur A."/>
            <person name="Murphy C."/>
            <person name="Neiman D."/>
            <person name="Pearson M."/>
            <person name="Priest M."/>
            <person name="Roberts A."/>
            <person name="Saif S."/>
            <person name="Shea T."/>
            <person name="Sisk P."/>
            <person name="Sykes S."/>
            <person name="Wortman J."/>
            <person name="Nusbaum C."/>
            <person name="Birren B."/>
        </authorList>
    </citation>
    <scope>NUCLEOTIDE SEQUENCE [LARGE SCALE GENOMIC DNA]</scope>
    <source>
        <strain evidence="4">race PST-78</strain>
    </source>
</reference>
<organism evidence="3 4">
    <name type="scientific">Puccinia striiformis f. sp. tritici PST-78</name>
    <dbReference type="NCBI Taxonomy" id="1165861"/>
    <lineage>
        <taxon>Eukaryota</taxon>
        <taxon>Fungi</taxon>
        <taxon>Dikarya</taxon>
        <taxon>Basidiomycota</taxon>
        <taxon>Pucciniomycotina</taxon>
        <taxon>Pucciniomycetes</taxon>
        <taxon>Pucciniales</taxon>
        <taxon>Pucciniaceae</taxon>
        <taxon>Puccinia</taxon>
    </lineage>
</organism>
<evidence type="ECO:0008006" key="5">
    <source>
        <dbReference type="Google" id="ProtNLM"/>
    </source>
</evidence>
<keyword evidence="1" id="KW-0812">Transmembrane</keyword>
<keyword evidence="1" id="KW-0472">Membrane</keyword>